<accession>A0A316TUF4</accession>
<dbReference type="InterPro" id="IPR008928">
    <property type="entry name" value="6-hairpin_glycosidase_sf"/>
</dbReference>
<dbReference type="EMBL" id="QGGB01000003">
    <property type="protein sequence ID" value="PWN07468.1"/>
    <property type="molecule type" value="Genomic_DNA"/>
</dbReference>
<name>A0A316TUF4_9BACT</name>
<dbReference type="GO" id="GO:0005975">
    <property type="term" value="P:carbohydrate metabolic process"/>
    <property type="evidence" value="ECO:0007669"/>
    <property type="project" value="InterPro"/>
</dbReference>
<dbReference type="Proteomes" id="UP000245533">
    <property type="component" value="Unassembled WGS sequence"/>
</dbReference>
<organism evidence="1 2">
    <name type="scientific">Rhodohalobacter mucosus</name>
    <dbReference type="NCBI Taxonomy" id="2079485"/>
    <lineage>
        <taxon>Bacteria</taxon>
        <taxon>Pseudomonadati</taxon>
        <taxon>Balneolota</taxon>
        <taxon>Balneolia</taxon>
        <taxon>Balneolales</taxon>
        <taxon>Balneolaceae</taxon>
        <taxon>Rhodohalobacter</taxon>
    </lineage>
</organism>
<dbReference type="SUPFAM" id="SSF48208">
    <property type="entry name" value="Six-hairpin glycosidases"/>
    <property type="match status" value="1"/>
</dbReference>
<proteinExistence type="predicted"/>
<protein>
    <submittedName>
        <fullName evidence="1">Delta-aminolevulinic acid dehydratase</fullName>
    </submittedName>
</protein>
<reference evidence="1 2" key="1">
    <citation type="submission" date="2018-05" db="EMBL/GenBank/DDBJ databases">
        <title>Rhodohalobacter halophilus gen. nov., sp. nov., a moderately halophilic member of the family Balneolaceae.</title>
        <authorList>
            <person name="Liu Z.-W."/>
        </authorList>
    </citation>
    <scope>NUCLEOTIDE SEQUENCE [LARGE SCALE GENOMIC DNA]</scope>
    <source>
        <strain evidence="1 2">8A47</strain>
    </source>
</reference>
<gene>
    <name evidence="1" type="ORF">DDZ15_04180</name>
</gene>
<comment type="caution">
    <text evidence="1">The sequence shown here is derived from an EMBL/GenBank/DDBJ whole genome shotgun (WGS) entry which is preliminary data.</text>
</comment>
<dbReference type="AlphaFoldDB" id="A0A316TUF4"/>
<evidence type="ECO:0000313" key="1">
    <source>
        <dbReference type="EMBL" id="PWN07468.1"/>
    </source>
</evidence>
<dbReference type="OrthoDB" id="9788790at2"/>
<evidence type="ECO:0000313" key="2">
    <source>
        <dbReference type="Proteomes" id="UP000245533"/>
    </source>
</evidence>
<sequence length="396" mass="46072">MKTSLGNAFQKLKTYCENENYQGWDPYDGLNSKIFQSTPFKHSSFARLAWIQLFKRNPVNLRKLFLVSKGHNPKALGLFLTGYCNLYELAQEGNEQFGSTEEIREKIQYLADLLIELQTPGYSGACWGYNFDWQARGGLFFPAFTPTVVATTYAVNGLLDANQILQDKKLEEAAVSSAEFILQDLNRTQKKEGFLFSYAPKFGNNTVYNASLLGSRLLARIYSLTKNKEYAEAARQSVLACCNAQNEDGSWYYGELDIQDWIDSFHTGFNLDAIYDYKQYTGDESFQENYEKGFRYYIQHFFLDDGTPKYYHDTTYPIDIHCPAQFITTLSKTNRFQQHETLAEKVINWTIQNMQNAKGYFYYQKKKSHTNKIPYMRWSQAWMFAAMSYYLKEIQD</sequence>
<dbReference type="Gene3D" id="1.50.10.20">
    <property type="match status" value="1"/>
</dbReference>
<keyword evidence="2" id="KW-1185">Reference proteome</keyword>
<dbReference type="RefSeq" id="WP_109645195.1">
    <property type="nucleotide sequence ID" value="NZ_QGGB01000003.1"/>
</dbReference>